<dbReference type="Gene3D" id="3.80.10.10">
    <property type="entry name" value="Ribonuclease Inhibitor"/>
    <property type="match status" value="1"/>
</dbReference>
<dbReference type="EMBL" id="CABFNO020001565">
    <property type="protein sequence ID" value="CAH0003627.1"/>
    <property type="molecule type" value="Genomic_DNA"/>
</dbReference>
<dbReference type="OrthoDB" id="5089581at2759"/>
<dbReference type="GO" id="GO:0019005">
    <property type="term" value="C:SCF ubiquitin ligase complex"/>
    <property type="evidence" value="ECO:0007669"/>
    <property type="project" value="TreeGrafter"/>
</dbReference>
<dbReference type="Proteomes" id="UP000754883">
    <property type="component" value="Unassembled WGS sequence"/>
</dbReference>
<gene>
    <name evidence="1" type="ORF">CBYS24578_00009708</name>
</gene>
<dbReference type="PANTHER" id="PTHR13318:SF190">
    <property type="entry name" value="PARTNER OF PAIRED, ISOFORM B"/>
    <property type="match status" value="1"/>
</dbReference>
<accession>A0A9N9UVQ7</accession>
<comment type="caution">
    <text evidence="1">The sequence shown here is derived from an EMBL/GenBank/DDBJ whole genome shotgun (WGS) entry which is preliminary data.</text>
</comment>
<dbReference type="InterPro" id="IPR032675">
    <property type="entry name" value="LRR_dom_sf"/>
</dbReference>
<evidence type="ECO:0000313" key="1">
    <source>
        <dbReference type="EMBL" id="CAH0003627.1"/>
    </source>
</evidence>
<protein>
    <recommendedName>
        <fullName evidence="3">F-box domain-containing protein</fullName>
    </recommendedName>
</protein>
<dbReference type="SUPFAM" id="SSF52047">
    <property type="entry name" value="RNI-like"/>
    <property type="match status" value="1"/>
</dbReference>
<dbReference type="PANTHER" id="PTHR13318">
    <property type="entry name" value="PARTNER OF PAIRED, ISOFORM B-RELATED"/>
    <property type="match status" value="1"/>
</dbReference>
<proteinExistence type="predicted"/>
<evidence type="ECO:0000313" key="2">
    <source>
        <dbReference type="Proteomes" id="UP000754883"/>
    </source>
</evidence>
<dbReference type="GO" id="GO:0031146">
    <property type="term" value="P:SCF-dependent proteasomal ubiquitin-dependent protein catabolic process"/>
    <property type="evidence" value="ECO:0007669"/>
    <property type="project" value="TreeGrafter"/>
</dbReference>
<keyword evidence="2" id="KW-1185">Reference proteome</keyword>
<name>A0A9N9UVQ7_9HYPO</name>
<evidence type="ECO:0008006" key="3">
    <source>
        <dbReference type="Google" id="ProtNLM"/>
    </source>
</evidence>
<dbReference type="AlphaFoldDB" id="A0A9N9UVQ7"/>
<organism evidence="1 2">
    <name type="scientific">Clonostachys byssicola</name>
    <dbReference type="NCBI Taxonomy" id="160290"/>
    <lineage>
        <taxon>Eukaryota</taxon>
        <taxon>Fungi</taxon>
        <taxon>Dikarya</taxon>
        <taxon>Ascomycota</taxon>
        <taxon>Pezizomycotina</taxon>
        <taxon>Sordariomycetes</taxon>
        <taxon>Hypocreomycetidae</taxon>
        <taxon>Hypocreales</taxon>
        <taxon>Bionectriaceae</taxon>
        <taxon>Clonostachys</taxon>
    </lineage>
</organism>
<sequence length="524" mass="59625">MDDGQEANGLHQETWNAAIQIATLTRIITLRATSNPQDEEAQRRACLALGVYNKVAAFLQVDEIPVEEGPHIGYLTTNNGDLVRRYLPTEIYEAVIAHVLEFEYSARQRTLISLSASSKRLRHLAEPHLYKQPRGAHSIERQWRFMFSLVLEPQRGHLVQSLEFQWYPRPDNTNLIIDILHACPNVRDLQIQRGSSMSDVGLITGEDVTHLASIFAASPRVTQFWYATFTEWLPESDRYGDEQEEIHHLCDVDRRFTRFSAQLQELAVHGQANWVIRALLLKPAPRLKSLTLGQDTHYDYFPSLLPGLTLCTRRLENLEMRCAIANGRDLIIACKVWSTSLRVLRVDKIERFSHGCLGDAVEALEVLENLHLGYGCVLTQGDLEAIARSRPQQRFKSISITDVDTTESSLPTWMHRTERIIESLMLSHSSTLTTVHLDPHTIQLGKRMILSCKQMPNLEDLIVTFSSDVTGADVDSLLESCPKLRSVPQKFQELSSQPGKWEERYAARNRELDAEFERLPPSLG</sequence>
<reference evidence="1 2" key="2">
    <citation type="submission" date="2021-10" db="EMBL/GenBank/DDBJ databases">
        <authorList>
            <person name="Piombo E."/>
        </authorList>
    </citation>
    <scope>NUCLEOTIDE SEQUENCE [LARGE SCALE GENOMIC DNA]</scope>
</reference>
<reference evidence="2" key="1">
    <citation type="submission" date="2019-06" db="EMBL/GenBank/DDBJ databases">
        <authorList>
            <person name="Broberg M."/>
        </authorList>
    </citation>
    <scope>NUCLEOTIDE SEQUENCE [LARGE SCALE GENOMIC DNA]</scope>
</reference>